<evidence type="ECO:0000256" key="2">
    <source>
        <dbReference type="PROSITE-ProRule" id="PRU00169"/>
    </source>
</evidence>
<dbReference type="SMART" id="SM00448">
    <property type="entry name" value="REC"/>
    <property type="match status" value="1"/>
</dbReference>
<dbReference type="PANTHER" id="PTHR44591:SF3">
    <property type="entry name" value="RESPONSE REGULATORY DOMAIN-CONTAINING PROTEIN"/>
    <property type="match status" value="1"/>
</dbReference>
<dbReference type="InterPro" id="IPR001789">
    <property type="entry name" value="Sig_transdc_resp-reg_receiver"/>
</dbReference>
<evidence type="ECO:0000313" key="5">
    <source>
        <dbReference type="Proteomes" id="UP000811899"/>
    </source>
</evidence>
<dbReference type="CDD" id="cd00156">
    <property type="entry name" value="REC"/>
    <property type="match status" value="1"/>
</dbReference>
<dbReference type="AlphaFoldDB" id="A0AAW4LB78"/>
<dbReference type="Gene3D" id="3.40.50.2300">
    <property type="match status" value="1"/>
</dbReference>
<evidence type="ECO:0000259" key="3">
    <source>
        <dbReference type="PROSITE" id="PS50110"/>
    </source>
</evidence>
<gene>
    <name evidence="4" type="ORF">KI809_13285</name>
</gene>
<keyword evidence="5" id="KW-1185">Reference proteome</keyword>
<comment type="caution">
    <text evidence="4">The sequence shown here is derived from an EMBL/GenBank/DDBJ whole genome shotgun (WGS) entry which is preliminary data.</text>
</comment>
<reference evidence="4 5" key="1">
    <citation type="submission" date="2021-05" db="EMBL/GenBank/DDBJ databases">
        <title>The draft genome of Geobacter pelophilus DSM 12255.</title>
        <authorList>
            <person name="Xu Z."/>
            <person name="Masuda Y."/>
            <person name="Itoh H."/>
            <person name="Senoo K."/>
        </authorList>
    </citation>
    <scope>NUCLEOTIDE SEQUENCE [LARGE SCALE GENOMIC DNA]</scope>
    <source>
        <strain evidence="4 5">DSM 12255</strain>
    </source>
</reference>
<protein>
    <submittedName>
        <fullName evidence="4">Response regulator</fullName>
    </submittedName>
</protein>
<proteinExistence type="predicted"/>
<organism evidence="4 5">
    <name type="scientific">Geoanaerobacter pelophilus</name>
    <dbReference type="NCBI Taxonomy" id="60036"/>
    <lineage>
        <taxon>Bacteria</taxon>
        <taxon>Pseudomonadati</taxon>
        <taxon>Thermodesulfobacteriota</taxon>
        <taxon>Desulfuromonadia</taxon>
        <taxon>Geobacterales</taxon>
        <taxon>Geobacteraceae</taxon>
        <taxon>Geoanaerobacter</taxon>
    </lineage>
</organism>
<keyword evidence="1 2" id="KW-0597">Phosphoprotein</keyword>
<dbReference type="Proteomes" id="UP000811899">
    <property type="component" value="Unassembled WGS sequence"/>
</dbReference>
<name>A0AAW4LB78_9BACT</name>
<dbReference type="PANTHER" id="PTHR44591">
    <property type="entry name" value="STRESS RESPONSE REGULATOR PROTEIN 1"/>
    <property type="match status" value="1"/>
</dbReference>
<sequence>MSAAPANILVVDDDEFTGELTGLILESAGYDTVISLGGIDALEKLANDPTINAVVSDMNMPGMDGIQLFAELRKQGFSQPFVLLTGEEAAPLRIAHPDMQAVLTKDEQLQEVLPEVVESLIARP</sequence>
<dbReference type="EMBL" id="JAHCVJ010000005">
    <property type="protein sequence ID" value="MBT0665274.1"/>
    <property type="molecule type" value="Genomic_DNA"/>
</dbReference>
<evidence type="ECO:0000313" key="4">
    <source>
        <dbReference type="EMBL" id="MBT0665274.1"/>
    </source>
</evidence>
<dbReference type="InterPro" id="IPR011006">
    <property type="entry name" value="CheY-like_superfamily"/>
</dbReference>
<feature type="domain" description="Response regulatory" evidence="3">
    <location>
        <begin position="7"/>
        <end position="120"/>
    </location>
</feature>
<evidence type="ECO:0000256" key="1">
    <source>
        <dbReference type="ARBA" id="ARBA00022553"/>
    </source>
</evidence>
<dbReference type="GO" id="GO:0000160">
    <property type="term" value="P:phosphorelay signal transduction system"/>
    <property type="evidence" value="ECO:0007669"/>
    <property type="project" value="InterPro"/>
</dbReference>
<dbReference type="SUPFAM" id="SSF52172">
    <property type="entry name" value="CheY-like"/>
    <property type="match status" value="1"/>
</dbReference>
<dbReference type="RefSeq" id="WP_214172047.1">
    <property type="nucleotide sequence ID" value="NZ_JAHCVJ010000005.1"/>
</dbReference>
<accession>A0AAW4LB78</accession>
<dbReference type="InterPro" id="IPR050595">
    <property type="entry name" value="Bact_response_regulator"/>
</dbReference>
<dbReference type="Pfam" id="PF00072">
    <property type="entry name" value="Response_reg"/>
    <property type="match status" value="1"/>
</dbReference>
<dbReference type="PROSITE" id="PS50110">
    <property type="entry name" value="RESPONSE_REGULATORY"/>
    <property type="match status" value="1"/>
</dbReference>
<feature type="modified residue" description="4-aspartylphosphate" evidence="2">
    <location>
        <position position="57"/>
    </location>
</feature>